<evidence type="ECO:0000256" key="5">
    <source>
        <dbReference type="ARBA" id="ARBA00022729"/>
    </source>
</evidence>
<dbReference type="SUPFAM" id="SSF48726">
    <property type="entry name" value="Immunoglobulin"/>
    <property type="match status" value="1"/>
</dbReference>
<dbReference type="PANTHER" id="PTHR10441:SF2">
    <property type="entry name" value="T-CELL SURFACE GLYCOPROTEIN CD8 ALPHA CHAIN"/>
    <property type="match status" value="1"/>
</dbReference>
<dbReference type="Ensembl" id="ENSLLET00000009531.1">
    <property type="protein sequence ID" value="ENSLLEP00000009176.1"/>
    <property type="gene ID" value="ENSLLEG00000005851.1"/>
</dbReference>
<evidence type="ECO:0000256" key="9">
    <source>
        <dbReference type="ARBA" id="ARBA00023136"/>
    </source>
</evidence>
<proteinExistence type="predicted"/>
<evidence type="ECO:0000313" key="17">
    <source>
        <dbReference type="Ensembl" id="ENSLLEP00000009176.1"/>
    </source>
</evidence>
<evidence type="ECO:0000256" key="7">
    <source>
        <dbReference type="ARBA" id="ARBA00022989"/>
    </source>
</evidence>
<dbReference type="PROSITE" id="PS50835">
    <property type="entry name" value="IG_LIKE"/>
    <property type="match status" value="1"/>
</dbReference>
<evidence type="ECO:0000256" key="10">
    <source>
        <dbReference type="ARBA" id="ARBA00023139"/>
    </source>
</evidence>
<feature type="domain" description="Ig-like" evidence="16">
    <location>
        <begin position="23"/>
        <end position="130"/>
    </location>
</feature>
<keyword evidence="5" id="KW-0732">Signal</keyword>
<evidence type="ECO:0000313" key="18">
    <source>
        <dbReference type="Proteomes" id="UP000694569"/>
    </source>
</evidence>
<evidence type="ECO:0000256" key="4">
    <source>
        <dbReference type="ARBA" id="ARBA00022692"/>
    </source>
</evidence>
<dbReference type="AlphaFoldDB" id="A0A8C5M5V7"/>
<keyword evidence="7 15" id="KW-1133">Transmembrane helix</keyword>
<keyword evidence="13" id="KW-0449">Lipoprotein</keyword>
<keyword evidence="8" id="KW-1064">Adaptive immunity</keyword>
<dbReference type="Pfam" id="PF07686">
    <property type="entry name" value="V-set"/>
    <property type="match status" value="1"/>
</dbReference>
<dbReference type="Proteomes" id="UP000694569">
    <property type="component" value="Unplaced"/>
</dbReference>
<reference evidence="17" key="1">
    <citation type="submission" date="2025-08" db="UniProtKB">
        <authorList>
            <consortium name="Ensembl"/>
        </authorList>
    </citation>
    <scope>IDENTIFICATION</scope>
</reference>
<keyword evidence="18" id="KW-1185">Reference proteome</keyword>
<dbReference type="Gene3D" id="2.60.40.10">
    <property type="entry name" value="Immunoglobulins"/>
    <property type="match status" value="1"/>
</dbReference>
<evidence type="ECO:0000256" key="8">
    <source>
        <dbReference type="ARBA" id="ARBA00023130"/>
    </source>
</evidence>
<evidence type="ECO:0000256" key="15">
    <source>
        <dbReference type="SAM" id="Phobius"/>
    </source>
</evidence>
<evidence type="ECO:0000256" key="12">
    <source>
        <dbReference type="ARBA" id="ARBA00023180"/>
    </source>
</evidence>
<dbReference type="OrthoDB" id="9906515at2759"/>
<sequence>DATSYVSFLSASCYVLLFFSESNRLQLTKTSGNVQTGSSGPVNLECRPSGSGLMDQGVFWLRQKKDKTSLETILFFSSAGKPAANDLPNSERYKGNKGSSAYELKINPFTESDHGTYYCLIKLSSVLFMSPGIQLYPPTGTQSTSPPVIRAPPPRFHPAPQLCPAPLERAPRPRHPPPWLLATEGNTTKNALYISCDLYIWAPLVKLCAFLLIALLVTCVRRYAVRCWIHRQPRNPLVKRGR</sequence>
<dbReference type="GO" id="GO:0045065">
    <property type="term" value="P:cytotoxic T cell differentiation"/>
    <property type="evidence" value="ECO:0007669"/>
    <property type="project" value="TreeGrafter"/>
</dbReference>
<dbReference type="InterPro" id="IPR015468">
    <property type="entry name" value="CD8_asu"/>
</dbReference>
<dbReference type="InterPro" id="IPR036179">
    <property type="entry name" value="Ig-like_dom_sf"/>
</dbReference>
<keyword evidence="14" id="KW-0393">Immunoglobulin domain</keyword>
<evidence type="ECO:0000256" key="11">
    <source>
        <dbReference type="ARBA" id="ARBA00023157"/>
    </source>
</evidence>
<keyword evidence="11" id="KW-1015">Disulfide bond</keyword>
<evidence type="ECO:0000256" key="13">
    <source>
        <dbReference type="ARBA" id="ARBA00023288"/>
    </source>
</evidence>
<keyword evidence="10" id="KW-0564">Palmitate</keyword>
<dbReference type="InterPro" id="IPR013783">
    <property type="entry name" value="Ig-like_fold"/>
</dbReference>
<dbReference type="PANTHER" id="PTHR10441">
    <property type="entry name" value="CD8 ALPHA CHAIN"/>
    <property type="match status" value="1"/>
</dbReference>
<protein>
    <recommendedName>
        <fullName evidence="2">T-cell surface glycoprotein CD8 alpha chain</fullName>
    </recommendedName>
</protein>
<accession>A0A8C5M5V7</accession>
<name>A0A8C5M5V7_9ANUR</name>
<evidence type="ECO:0000256" key="3">
    <source>
        <dbReference type="ARBA" id="ARBA00022475"/>
    </source>
</evidence>
<keyword evidence="3" id="KW-1003">Cell membrane</keyword>
<dbReference type="GO" id="GO:0007166">
    <property type="term" value="P:cell surface receptor signaling pathway"/>
    <property type="evidence" value="ECO:0007669"/>
    <property type="project" value="TreeGrafter"/>
</dbReference>
<feature type="transmembrane region" description="Helical" evidence="15">
    <location>
        <begin position="198"/>
        <end position="224"/>
    </location>
</feature>
<dbReference type="GO" id="GO:0009897">
    <property type="term" value="C:external side of plasma membrane"/>
    <property type="evidence" value="ECO:0007669"/>
    <property type="project" value="TreeGrafter"/>
</dbReference>
<keyword evidence="6" id="KW-0391">Immunity</keyword>
<dbReference type="InterPro" id="IPR007110">
    <property type="entry name" value="Ig-like_dom"/>
</dbReference>
<keyword evidence="12" id="KW-0325">Glycoprotein</keyword>
<dbReference type="InterPro" id="IPR013106">
    <property type="entry name" value="Ig_V-set"/>
</dbReference>
<evidence type="ECO:0000256" key="2">
    <source>
        <dbReference type="ARBA" id="ARBA00021525"/>
    </source>
</evidence>
<dbReference type="SMART" id="SM00409">
    <property type="entry name" value="IG"/>
    <property type="match status" value="1"/>
</dbReference>
<evidence type="ECO:0000256" key="14">
    <source>
        <dbReference type="ARBA" id="ARBA00023319"/>
    </source>
</evidence>
<dbReference type="GO" id="GO:0002456">
    <property type="term" value="P:T cell mediated immunity"/>
    <property type="evidence" value="ECO:0007669"/>
    <property type="project" value="TreeGrafter"/>
</dbReference>
<evidence type="ECO:0000256" key="1">
    <source>
        <dbReference type="ARBA" id="ARBA00004251"/>
    </source>
</evidence>
<comment type="subcellular location">
    <subcellularLocation>
        <location evidence="1">Cell membrane</location>
        <topology evidence="1">Single-pass type I membrane protein</topology>
    </subcellularLocation>
</comment>
<evidence type="ECO:0000256" key="6">
    <source>
        <dbReference type="ARBA" id="ARBA00022859"/>
    </source>
</evidence>
<keyword evidence="4 15" id="KW-0812">Transmembrane</keyword>
<dbReference type="SMART" id="SM00406">
    <property type="entry name" value="IGv"/>
    <property type="match status" value="1"/>
</dbReference>
<dbReference type="InterPro" id="IPR003599">
    <property type="entry name" value="Ig_sub"/>
</dbReference>
<dbReference type="GeneTree" id="ENSGT00940000156588"/>
<organism evidence="17 18">
    <name type="scientific">Leptobrachium leishanense</name>
    <name type="common">Leishan spiny toad</name>
    <dbReference type="NCBI Taxonomy" id="445787"/>
    <lineage>
        <taxon>Eukaryota</taxon>
        <taxon>Metazoa</taxon>
        <taxon>Chordata</taxon>
        <taxon>Craniata</taxon>
        <taxon>Vertebrata</taxon>
        <taxon>Euteleostomi</taxon>
        <taxon>Amphibia</taxon>
        <taxon>Batrachia</taxon>
        <taxon>Anura</taxon>
        <taxon>Pelobatoidea</taxon>
        <taxon>Megophryidae</taxon>
        <taxon>Leptobrachium</taxon>
    </lineage>
</organism>
<reference evidence="17" key="2">
    <citation type="submission" date="2025-09" db="UniProtKB">
        <authorList>
            <consortium name="Ensembl"/>
        </authorList>
    </citation>
    <scope>IDENTIFICATION</scope>
</reference>
<evidence type="ECO:0000259" key="16">
    <source>
        <dbReference type="PROSITE" id="PS50835"/>
    </source>
</evidence>
<keyword evidence="9 15" id="KW-0472">Membrane</keyword>